<feature type="domain" description="MTTase N-terminal" evidence="8">
    <location>
        <begin position="2"/>
        <end position="106"/>
    </location>
</feature>
<dbReference type="SFLD" id="SFLDS00029">
    <property type="entry name" value="Radical_SAM"/>
    <property type="match status" value="1"/>
</dbReference>
<dbReference type="AlphaFoldDB" id="A0A1I4EH14"/>
<dbReference type="SMART" id="SM00729">
    <property type="entry name" value="Elp3"/>
    <property type="match status" value="1"/>
</dbReference>
<name>A0A1I4EH14_9PROT</name>
<evidence type="ECO:0000256" key="7">
    <source>
        <dbReference type="ARBA" id="ARBA00023014"/>
    </source>
</evidence>
<dbReference type="GO" id="GO:0046872">
    <property type="term" value="F:metal ion binding"/>
    <property type="evidence" value="ECO:0007669"/>
    <property type="project" value="UniProtKB-KW"/>
</dbReference>
<dbReference type="Pfam" id="PF00919">
    <property type="entry name" value="UPF0004"/>
    <property type="match status" value="1"/>
</dbReference>
<reference evidence="10 11" key="1">
    <citation type="submission" date="2016-10" db="EMBL/GenBank/DDBJ databases">
        <authorList>
            <person name="de Groot N.N."/>
        </authorList>
    </citation>
    <scope>NUCLEOTIDE SEQUENCE [LARGE SCALE GENOMIC DNA]</scope>
    <source>
        <strain evidence="10 11">DSM 19981</strain>
    </source>
</reference>
<dbReference type="SFLD" id="SFLDG01082">
    <property type="entry name" value="B12-binding_domain_containing"/>
    <property type="match status" value="1"/>
</dbReference>
<dbReference type="NCBIfam" id="TIGR00089">
    <property type="entry name" value="MiaB/RimO family radical SAM methylthiotransferase"/>
    <property type="match status" value="1"/>
</dbReference>
<evidence type="ECO:0000259" key="9">
    <source>
        <dbReference type="PROSITE" id="PS51918"/>
    </source>
</evidence>
<accession>A0A1I4EH14</accession>
<dbReference type="InterPro" id="IPR020612">
    <property type="entry name" value="Methylthiotransferase_CS"/>
</dbReference>
<evidence type="ECO:0000256" key="1">
    <source>
        <dbReference type="ARBA" id="ARBA00001966"/>
    </source>
</evidence>
<dbReference type="EMBL" id="FOSQ01000016">
    <property type="protein sequence ID" value="SFL05054.1"/>
    <property type="molecule type" value="Genomic_DNA"/>
</dbReference>
<dbReference type="Gene3D" id="3.80.30.20">
    <property type="entry name" value="tm_1862 like domain"/>
    <property type="match status" value="1"/>
</dbReference>
<dbReference type="SUPFAM" id="SSF102114">
    <property type="entry name" value="Radical SAM enzymes"/>
    <property type="match status" value="1"/>
</dbReference>
<keyword evidence="5" id="KW-0479">Metal-binding</keyword>
<dbReference type="PROSITE" id="PS51449">
    <property type="entry name" value="MTTASE_N"/>
    <property type="match status" value="1"/>
</dbReference>
<evidence type="ECO:0000259" key="8">
    <source>
        <dbReference type="PROSITE" id="PS51449"/>
    </source>
</evidence>
<dbReference type="Gene3D" id="3.40.50.12160">
    <property type="entry name" value="Methylthiotransferase, N-terminal domain"/>
    <property type="match status" value="1"/>
</dbReference>
<keyword evidence="2" id="KW-0004">4Fe-4S</keyword>
<organism evidence="10 11">
    <name type="scientific">Falsiroseomonas stagni DSM 19981</name>
    <dbReference type="NCBI Taxonomy" id="1123062"/>
    <lineage>
        <taxon>Bacteria</taxon>
        <taxon>Pseudomonadati</taxon>
        <taxon>Pseudomonadota</taxon>
        <taxon>Alphaproteobacteria</taxon>
        <taxon>Acetobacterales</taxon>
        <taxon>Roseomonadaceae</taxon>
        <taxon>Falsiroseomonas</taxon>
    </lineage>
</organism>
<evidence type="ECO:0000256" key="5">
    <source>
        <dbReference type="ARBA" id="ARBA00022723"/>
    </source>
</evidence>
<dbReference type="Pfam" id="PF04055">
    <property type="entry name" value="Radical_SAM"/>
    <property type="match status" value="1"/>
</dbReference>
<dbReference type="OrthoDB" id="9805215at2"/>
<dbReference type="InterPro" id="IPR007197">
    <property type="entry name" value="rSAM"/>
</dbReference>
<dbReference type="CDD" id="cd01335">
    <property type="entry name" value="Radical_SAM"/>
    <property type="match status" value="1"/>
</dbReference>
<dbReference type="InterPro" id="IPR013848">
    <property type="entry name" value="Methylthiotransferase_N"/>
</dbReference>
<dbReference type="InterPro" id="IPR006638">
    <property type="entry name" value="Elp3/MiaA/NifB-like_rSAM"/>
</dbReference>
<feature type="domain" description="Radical SAM core" evidence="9">
    <location>
        <begin position="128"/>
        <end position="358"/>
    </location>
</feature>
<protein>
    <submittedName>
        <fullName evidence="10">Threonylcarbamoyladenosine tRNA methylthiotransferase MtaB</fullName>
    </submittedName>
</protein>
<dbReference type="PANTHER" id="PTHR11918:SF45">
    <property type="entry name" value="THREONYLCARBAMOYLADENOSINE TRNA METHYLTHIOTRANSFERASE"/>
    <property type="match status" value="1"/>
</dbReference>
<evidence type="ECO:0000256" key="3">
    <source>
        <dbReference type="ARBA" id="ARBA00022679"/>
    </source>
</evidence>
<gene>
    <name evidence="10" type="ORF">SAMN02745775_11661</name>
</gene>
<keyword evidence="7" id="KW-0411">Iron-sulfur</keyword>
<evidence type="ECO:0000313" key="10">
    <source>
        <dbReference type="EMBL" id="SFL05054.1"/>
    </source>
</evidence>
<evidence type="ECO:0000313" key="11">
    <source>
        <dbReference type="Proteomes" id="UP000199473"/>
    </source>
</evidence>
<dbReference type="GO" id="GO:0051539">
    <property type="term" value="F:4 iron, 4 sulfur cluster binding"/>
    <property type="evidence" value="ECO:0007669"/>
    <property type="project" value="UniProtKB-KW"/>
</dbReference>
<dbReference type="STRING" id="1123062.SAMN02745775_11661"/>
<evidence type="ECO:0000256" key="4">
    <source>
        <dbReference type="ARBA" id="ARBA00022691"/>
    </source>
</evidence>
<dbReference type="PROSITE" id="PS01278">
    <property type="entry name" value="MTTASE_RADICAL"/>
    <property type="match status" value="1"/>
</dbReference>
<dbReference type="InterPro" id="IPR038135">
    <property type="entry name" value="Methylthiotransferase_N_sf"/>
</dbReference>
<dbReference type="NCBIfam" id="TIGR01579">
    <property type="entry name" value="MiaB-like-C"/>
    <property type="match status" value="1"/>
</dbReference>
<keyword evidence="4" id="KW-0949">S-adenosyl-L-methionine</keyword>
<dbReference type="RefSeq" id="WP_092962890.1">
    <property type="nucleotide sequence ID" value="NZ_FOSQ01000016.1"/>
</dbReference>
<keyword evidence="3 10" id="KW-0808">Transferase</keyword>
<proteinExistence type="predicted"/>
<sequence>MSQPEVLTFGCRLNAFESAAMRGLAAEGGAGEGTVLVNTCAVTAEAEAQARQAIRRVARERPGVRIIVTGCAAQIAPAAWAALPGVERVIGNAEKLKPATWAALSAPPAPVSDIMLADAVAPPLVTEFSGRARAMLQVQQGCDHRCTFCVIPQGRGPSRSVPLGALVEQARAMVAAGYREVVLTGVDIASYGPDLPGRPTLGQAVRRLLALVPELPRLRLSSIDPAGMDDDLWRLLAEEPRLMPHLHLSLQHGDDLILKRMKRRHSRAGALALARRARDLRPGIALGADLIAGFPTETEAHFAAMMALVEEADLSFLHVFPYSERPGTPAARMPQLPVPVRRERAARLRAAGQAAARRFHAGRLGAEERVLFEASGRGHSEHFAPVRLAEGRGQAGELRRLRVVGVDDQGLIAEAA</sequence>
<dbReference type="InterPro" id="IPR005839">
    <property type="entry name" value="Methylthiotransferase"/>
</dbReference>
<dbReference type="GO" id="GO:0035598">
    <property type="term" value="F:tRNA (N(6)-L-threonylcarbamoyladenosine(37)-C(2))-methylthiotransferase activity"/>
    <property type="evidence" value="ECO:0007669"/>
    <property type="project" value="TreeGrafter"/>
</dbReference>
<keyword evidence="6" id="KW-0408">Iron</keyword>
<evidence type="ECO:0000256" key="6">
    <source>
        <dbReference type="ARBA" id="ARBA00023004"/>
    </source>
</evidence>
<comment type="cofactor">
    <cofactor evidence="1">
        <name>[4Fe-4S] cluster</name>
        <dbReference type="ChEBI" id="CHEBI:49883"/>
    </cofactor>
</comment>
<dbReference type="PANTHER" id="PTHR11918">
    <property type="entry name" value="RADICAL SAM PROTEINS"/>
    <property type="match status" value="1"/>
</dbReference>
<keyword evidence="11" id="KW-1185">Reference proteome</keyword>
<dbReference type="InterPro" id="IPR006467">
    <property type="entry name" value="MiaB-like_bact"/>
</dbReference>
<evidence type="ECO:0000256" key="2">
    <source>
        <dbReference type="ARBA" id="ARBA00022485"/>
    </source>
</evidence>
<dbReference type="InterPro" id="IPR023404">
    <property type="entry name" value="rSAM_horseshoe"/>
</dbReference>
<dbReference type="InterPro" id="IPR058240">
    <property type="entry name" value="rSAM_sf"/>
</dbReference>
<dbReference type="Proteomes" id="UP000199473">
    <property type="component" value="Unassembled WGS sequence"/>
</dbReference>
<dbReference type="PROSITE" id="PS51918">
    <property type="entry name" value="RADICAL_SAM"/>
    <property type="match status" value="1"/>
</dbReference>